<keyword evidence="2" id="KW-0255">Endonuclease</keyword>
<accession>A0ABU8H6Y5</accession>
<dbReference type="PANTHER" id="PTHR16320:SF23">
    <property type="entry name" value="SPHINGOMYELINASE C 1"/>
    <property type="match status" value="1"/>
</dbReference>
<comment type="caution">
    <text evidence="2">The sequence shown here is derived from an EMBL/GenBank/DDBJ whole genome shotgun (WGS) entry which is preliminary data.</text>
</comment>
<gene>
    <name evidence="2" type="ORF">V8201_16485</name>
</gene>
<dbReference type="GO" id="GO:0004519">
    <property type="term" value="F:endonuclease activity"/>
    <property type="evidence" value="ECO:0007669"/>
    <property type="project" value="UniProtKB-KW"/>
</dbReference>
<dbReference type="InterPro" id="IPR038772">
    <property type="entry name" value="Sph/SMPD2-like"/>
</dbReference>
<evidence type="ECO:0000313" key="3">
    <source>
        <dbReference type="Proteomes" id="UP001367771"/>
    </source>
</evidence>
<dbReference type="SUPFAM" id="SSF56219">
    <property type="entry name" value="DNase I-like"/>
    <property type="match status" value="1"/>
</dbReference>
<organism evidence="2 3">
    <name type="scientific">Sphingomonas kyungheensis</name>
    <dbReference type="NCBI Taxonomy" id="1069987"/>
    <lineage>
        <taxon>Bacteria</taxon>
        <taxon>Pseudomonadati</taxon>
        <taxon>Pseudomonadota</taxon>
        <taxon>Alphaproteobacteria</taxon>
        <taxon>Sphingomonadales</taxon>
        <taxon>Sphingomonadaceae</taxon>
        <taxon>Sphingomonas</taxon>
    </lineage>
</organism>
<dbReference type="InterPro" id="IPR005135">
    <property type="entry name" value="Endo/exonuclease/phosphatase"/>
</dbReference>
<dbReference type="PANTHER" id="PTHR16320">
    <property type="entry name" value="SPHINGOMYELINASE FAMILY MEMBER"/>
    <property type="match status" value="1"/>
</dbReference>
<dbReference type="RefSeq" id="WP_336545983.1">
    <property type="nucleotide sequence ID" value="NZ_JBBBDM010000012.1"/>
</dbReference>
<keyword evidence="3" id="KW-1185">Reference proteome</keyword>
<feature type="domain" description="Endonuclease/exonuclease/phosphatase" evidence="1">
    <location>
        <begin position="74"/>
        <end position="289"/>
    </location>
</feature>
<sequence>MKRPSISPLTAKLTPSATRRATAQHIACALLLLVTGCTKLPAAKLASGAAPIPAESNVVHSADGAEASTTLEVLTFNIEGLGWPARRGRASSLKQIGATLADLNARGKAPDVILVQEMFSAAAVKAMTQAGYPYRAWGPTRTQRSRLTATDRMRGPKLWRKGETGFHLVGSGLAVLSRYPIIASESEPFGKNRCAGFDCLSNKGIQHVRIAVPGVSQPIDIFNTHLNSQKASRVPPERHGAAHALQVNELARFVAAKSAPRAPGIFGGDFNMRGASDRLAHFEASLSGFTMVHRYCAAPNAACEVAASWDGDEPWLDTEDLQLFSSGAAVTVRPTKVEAMFDAPASGDRLSDHDGLKVAYRLAWQSTRGTVESNKIVESCALHLQRW</sequence>
<protein>
    <submittedName>
        <fullName evidence="2">Endonuclease/exonuclease/phosphatase family protein</fullName>
    </submittedName>
</protein>
<dbReference type="Gene3D" id="3.60.10.10">
    <property type="entry name" value="Endonuclease/exonuclease/phosphatase"/>
    <property type="match status" value="1"/>
</dbReference>
<dbReference type="EMBL" id="JBBBDM010000012">
    <property type="protein sequence ID" value="MEI5688693.1"/>
    <property type="molecule type" value="Genomic_DNA"/>
</dbReference>
<name>A0ABU8H6Y5_9SPHN</name>
<evidence type="ECO:0000259" key="1">
    <source>
        <dbReference type="Pfam" id="PF03372"/>
    </source>
</evidence>
<keyword evidence="2" id="KW-0378">Hydrolase</keyword>
<proteinExistence type="predicted"/>
<dbReference type="Pfam" id="PF03372">
    <property type="entry name" value="Exo_endo_phos"/>
    <property type="match status" value="1"/>
</dbReference>
<keyword evidence="2" id="KW-0540">Nuclease</keyword>
<dbReference type="InterPro" id="IPR036691">
    <property type="entry name" value="Endo/exonu/phosph_ase_sf"/>
</dbReference>
<evidence type="ECO:0000313" key="2">
    <source>
        <dbReference type="EMBL" id="MEI5688693.1"/>
    </source>
</evidence>
<reference evidence="2 3" key="1">
    <citation type="journal article" date="2013" name="Int. J. Syst. Evol. Microbiol.">
        <title>Sphingomonas kyungheensis sp. nov., a bacterium with ginsenoside-converting activity isolated from soil of a ginseng field.</title>
        <authorList>
            <person name="Son H.M."/>
            <person name="Yang J.E."/>
            <person name="Park Y."/>
            <person name="Han C.K."/>
            <person name="Kim S.G."/>
            <person name="Kook M."/>
            <person name="Yi T.H."/>
        </authorList>
    </citation>
    <scope>NUCLEOTIDE SEQUENCE [LARGE SCALE GENOMIC DNA]</scope>
    <source>
        <strain evidence="2 3">LMG 26582</strain>
    </source>
</reference>
<dbReference type="Proteomes" id="UP001367771">
    <property type="component" value="Unassembled WGS sequence"/>
</dbReference>